<dbReference type="AlphaFoldDB" id="A0A0E9VS59"/>
<organism evidence="1">
    <name type="scientific">Anguilla anguilla</name>
    <name type="common">European freshwater eel</name>
    <name type="synonym">Muraena anguilla</name>
    <dbReference type="NCBI Taxonomy" id="7936"/>
    <lineage>
        <taxon>Eukaryota</taxon>
        <taxon>Metazoa</taxon>
        <taxon>Chordata</taxon>
        <taxon>Craniata</taxon>
        <taxon>Vertebrata</taxon>
        <taxon>Euteleostomi</taxon>
        <taxon>Actinopterygii</taxon>
        <taxon>Neopterygii</taxon>
        <taxon>Teleostei</taxon>
        <taxon>Anguilliformes</taxon>
        <taxon>Anguillidae</taxon>
        <taxon>Anguilla</taxon>
    </lineage>
</organism>
<evidence type="ECO:0000313" key="1">
    <source>
        <dbReference type="EMBL" id="JAH80949.1"/>
    </source>
</evidence>
<proteinExistence type="predicted"/>
<dbReference type="EMBL" id="GBXM01027394">
    <property type="protein sequence ID" value="JAH81183.1"/>
    <property type="molecule type" value="Transcribed_RNA"/>
</dbReference>
<name>A0A0E9VS59_ANGAN</name>
<accession>A0A0E9VS59</accession>
<reference evidence="1" key="1">
    <citation type="submission" date="2014-11" db="EMBL/GenBank/DDBJ databases">
        <authorList>
            <person name="Amaro Gonzalez C."/>
        </authorList>
    </citation>
    <scope>NUCLEOTIDE SEQUENCE</scope>
</reference>
<reference evidence="1" key="2">
    <citation type="journal article" date="2015" name="Fish Shellfish Immunol.">
        <title>Early steps in the European eel (Anguilla anguilla)-Vibrio vulnificus interaction in the gills: Role of the RtxA13 toxin.</title>
        <authorList>
            <person name="Callol A."/>
            <person name="Pajuelo D."/>
            <person name="Ebbesson L."/>
            <person name="Teles M."/>
            <person name="MacKenzie S."/>
            <person name="Amaro C."/>
        </authorList>
    </citation>
    <scope>NUCLEOTIDE SEQUENCE</scope>
</reference>
<sequence length="35" mass="3936">MARVCNVCHFHHFTSDAGPFCYTNGSRLNRPARAV</sequence>
<dbReference type="EMBL" id="GBXM01027628">
    <property type="protein sequence ID" value="JAH80949.1"/>
    <property type="molecule type" value="Transcribed_RNA"/>
</dbReference>
<protein>
    <submittedName>
        <fullName evidence="1">Uncharacterized protein</fullName>
    </submittedName>
</protein>